<protein>
    <recommendedName>
        <fullName evidence="2">DUF8021 domain-containing protein</fullName>
    </recommendedName>
</protein>
<dbReference type="InterPro" id="IPR058334">
    <property type="entry name" value="DUF8021"/>
</dbReference>
<feature type="chain" id="PRO_5035755877" description="DUF8021 domain-containing protein" evidence="1">
    <location>
        <begin position="32"/>
        <end position="276"/>
    </location>
</feature>
<keyword evidence="1" id="KW-0732">Signal</keyword>
<dbReference type="OrthoDB" id="3504677at2759"/>
<evidence type="ECO:0000313" key="4">
    <source>
        <dbReference type="Proteomes" id="UP000469558"/>
    </source>
</evidence>
<evidence type="ECO:0000313" key="3">
    <source>
        <dbReference type="EMBL" id="TVY83842.1"/>
    </source>
</evidence>
<dbReference type="Pfam" id="PF26061">
    <property type="entry name" value="DUF8021"/>
    <property type="match status" value="1"/>
</dbReference>
<feature type="domain" description="DUF8021" evidence="2">
    <location>
        <begin position="168"/>
        <end position="273"/>
    </location>
</feature>
<dbReference type="EMBL" id="QGMK01000147">
    <property type="protein sequence ID" value="TVY83842.1"/>
    <property type="molecule type" value="Genomic_DNA"/>
</dbReference>
<dbReference type="Proteomes" id="UP000469558">
    <property type="component" value="Unassembled WGS sequence"/>
</dbReference>
<name>A0A8T9CF89_9HELO</name>
<dbReference type="AlphaFoldDB" id="A0A8T9CF89"/>
<evidence type="ECO:0000256" key="1">
    <source>
        <dbReference type="SAM" id="SignalP"/>
    </source>
</evidence>
<gene>
    <name evidence="3" type="ORF">LSUE1_G001628</name>
</gene>
<proteinExistence type="predicted"/>
<organism evidence="3 4">
    <name type="scientific">Lachnellula suecica</name>
    <dbReference type="NCBI Taxonomy" id="602035"/>
    <lineage>
        <taxon>Eukaryota</taxon>
        <taxon>Fungi</taxon>
        <taxon>Dikarya</taxon>
        <taxon>Ascomycota</taxon>
        <taxon>Pezizomycotina</taxon>
        <taxon>Leotiomycetes</taxon>
        <taxon>Helotiales</taxon>
        <taxon>Lachnaceae</taxon>
        <taxon>Lachnellula</taxon>
    </lineage>
</organism>
<feature type="signal peptide" evidence="1">
    <location>
        <begin position="1"/>
        <end position="31"/>
    </location>
</feature>
<comment type="caution">
    <text evidence="3">The sequence shown here is derived from an EMBL/GenBank/DDBJ whole genome shotgun (WGS) entry which is preliminary data.</text>
</comment>
<keyword evidence="4" id="KW-1185">Reference proteome</keyword>
<evidence type="ECO:0000259" key="2">
    <source>
        <dbReference type="Pfam" id="PF26061"/>
    </source>
</evidence>
<reference evidence="3 4" key="1">
    <citation type="submission" date="2018-05" db="EMBL/GenBank/DDBJ databases">
        <title>Genome sequencing and assembly of the regulated plant pathogen Lachnellula willkommii and related sister species for the development of diagnostic species identification markers.</title>
        <authorList>
            <person name="Giroux E."/>
            <person name="Bilodeau G."/>
        </authorList>
    </citation>
    <scope>NUCLEOTIDE SEQUENCE [LARGE SCALE GENOMIC DNA]</scope>
    <source>
        <strain evidence="3 4">CBS 268.59</strain>
    </source>
</reference>
<sequence>MNLYIWHPDTQALIMLSQILRTLLAVSAVAAAPVAEADCDLATLQGAVANYLTAQTSGSSSALTGLASSTTYTQNDKTADVKAGILSSALQITHNRSSYDTTQCATYTELIVASSAKPYVIGTQMRFTGSSITKMQSLVTTTGDWLFNATGTLYWASKESWGTIPEAQRDTRATIQAAADAYLNLFLNKTVVVPWGTPCDRLEGGSYTGNGSPTDSCNVGVPSGLDLTNRRYVIDESVGAVDVFLNFGGATGLPDSHEFRVQSGKLRYVHTLTVMT</sequence>
<accession>A0A8T9CF89</accession>